<dbReference type="EMBL" id="LWCS01000032">
    <property type="protein sequence ID" value="OAN36772.1"/>
    <property type="molecule type" value="Genomic_DNA"/>
</dbReference>
<protein>
    <submittedName>
        <fullName evidence="1">Uncharacterized protein</fullName>
    </submittedName>
</protein>
<dbReference type="Proteomes" id="UP000078396">
    <property type="component" value="Unassembled WGS sequence"/>
</dbReference>
<evidence type="ECO:0000313" key="1">
    <source>
        <dbReference type="EMBL" id="OAN36772.1"/>
    </source>
</evidence>
<accession>A0A178LU30</accession>
<comment type="caution">
    <text evidence="1">The sequence shown here is derived from an EMBL/GenBank/DDBJ whole genome shotgun (WGS) entry which is preliminary data.</text>
</comment>
<organism evidence="1 2">
    <name type="scientific">Mycolicibacterium iranicum</name>
    <name type="common">Mycobacterium iranicum</name>
    <dbReference type="NCBI Taxonomy" id="912594"/>
    <lineage>
        <taxon>Bacteria</taxon>
        <taxon>Bacillati</taxon>
        <taxon>Actinomycetota</taxon>
        <taxon>Actinomycetes</taxon>
        <taxon>Mycobacteriales</taxon>
        <taxon>Mycobacteriaceae</taxon>
        <taxon>Mycolicibacterium</taxon>
    </lineage>
</organism>
<dbReference type="OrthoDB" id="4634318at2"/>
<dbReference type="AlphaFoldDB" id="A0A178LU30"/>
<dbReference type="RefSeq" id="WP_064282977.1">
    <property type="nucleotide sequence ID" value="NZ_LWCS01000032.1"/>
</dbReference>
<proteinExistence type="predicted"/>
<name>A0A178LU30_MYCIR</name>
<gene>
    <name evidence="1" type="ORF">A4X20_06140</name>
</gene>
<reference evidence="1 2" key="1">
    <citation type="submission" date="2016-04" db="EMBL/GenBank/DDBJ databases">
        <title>Draft Genome Sequences of Staphylococcus capitis Strain H36, S. capitis Strain H65, S. cohnii Strain H62, S. hominis Strain H69, Mycobacterium iranicum Strain H39, Plantibacter sp. Strain H53, Pseudomonas oryzihabitans Strain H72, and Microbacterium sp. Strain H83, isolated from residential settings.</title>
        <authorList>
            <person name="Lymperopoulou D."/>
            <person name="Adams R.I."/>
            <person name="Lindow S."/>
            <person name="Coil D.A."/>
            <person name="Jospin G."/>
            <person name="Eisen J.A."/>
        </authorList>
    </citation>
    <scope>NUCLEOTIDE SEQUENCE [LARGE SCALE GENOMIC DNA]</scope>
    <source>
        <strain evidence="1 2">H39</strain>
    </source>
</reference>
<sequence>MGEGEPTEKLSAKRQFVLVLRVTVEDNGSISGELVDPLTEQRRRFVGLDRLVDAVRAWVDGALGSSARNTGR</sequence>
<evidence type="ECO:0000313" key="2">
    <source>
        <dbReference type="Proteomes" id="UP000078396"/>
    </source>
</evidence>